<dbReference type="RefSeq" id="WP_129600976.1">
    <property type="nucleotide sequence ID" value="NZ_SBLB01000001.1"/>
</dbReference>
<dbReference type="EMBL" id="SBLB01000001">
    <property type="protein sequence ID" value="RYC71947.1"/>
    <property type="molecule type" value="Genomic_DNA"/>
</dbReference>
<dbReference type="AlphaFoldDB" id="A0A4Q2UQB9"/>
<evidence type="ECO:0000313" key="2">
    <source>
        <dbReference type="Proteomes" id="UP000290407"/>
    </source>
</evidence>
<dbReference type="InterPro" id="IPR029044">
    <property type="entry name" value="Nucleotide-diphossugar_trans"/>
</dbReference>
<dbReference type="Proteomes" id="UP000290407">
    <property type="component" value="Unassembled WGS sequence"/>
</dbReference>
<dbReference type="InterPro" id="IPR050793">
    <property type="entry name" value="CMP-NeuNAc_synthase"/>
</dbReference>
<dbReference type="CDD" id="cd02513">
    <property type="entry name" value="CMP-NeuAc_Synthase"/>
    <property type="match status" value="1"/>
</dbReference>
<dbReference type="SUPFAM" id="SSF53448">
    <property type="entry name" value="Nucleotide-diphospho-sugar transferases"/>
    <property type="match status" value="1"/>
</dbReference>
<gene>
    <name evidence="1" type="ORF">EQG79_07435</name>
</gene>
<organism evidence="1 2">
    <name type="scientific">Spirosoma sordidisoli</name>
    <dbReference type="NCBI Taxonomy" id="2502893"/>
    <lineage>
        <taxon>Bacteria</taxon>
        <taxon>Pseudomonadati</taxon>
        <taxon>Bacteroidota</taxon>
        <taxon>Cytophagia</taxon>
        <taxon>Cytophagales</taxon>
        <taxon>Cytophagaceae</taxon>
        <taxon>Spirosoma</taxon>
    </lineage>
</organism>
<keyword evidence="1" id="KW-0548">Nucleotidyltransferase</keyword>
<dbReference type="InterPro" id="IPR003329">
    <property type="entry name" value="Cytidylyl_trans"/>
</dbReference>
<proteinExistence type="predicted"/>
<keyword evidence="1" id="KW-0808">Transferase</keyword>
<evidence type="ECO:0000313" key="1">
    <source>
        <dbReference type="EMBL" id="RYC71947.1"/>
    </source>
</evidence>
<keyword evidence="2" id="KW-1185">Reference proteome</keyword>
<dbReference type="Pfam" id="PF02348">
    <property type="entry name" value="CTP_transf_3"/>
    <property type="match status" value="1"/>
</dbReference>
<comment type="caution">
    <text evidence="1">The sequence shown here is derived from an EMBL/GenBank/DDBJ whole genome shotgun (WGS) entry which is preliminary data.</text>
</comment>
<sequence length="232" mass="25896">MKPLFLITARGGSKGIPGKNIRPFLGKPLLYYAIDTARALAPDTDICLSTDADEIIRAAEAYGLSVPFKRPDQLATDQSGSYEVMRHAVDFYRQQHRPYDTLVLLQPTSPFRTAQHVRDAMALYADELDMVVSVTESASNPYYNLFEERADGFLERSKTGNFSRRQDCPAVYAYNGAVYVINLASLAEKPLSEFSKVRKYVMSPHDSVDLDTPLDWAFAEFLATHGSLTANP</sequence>
<protein>
    <submittedName>
        <fullName evidence="1">Acylneuraminate cytidylyltransferase family protein</fullName>
    </submittedName>
</protein>
<dbReference type="PANTHER" id="PTHR21485:SF6">
    <property type="entry name" value="N-ACYLNEURAMINATE CYTIDYLYLTRANSFERASE-RELATED"/>
    <property type="match status" value="1"/>
</dbReference>
<dbReference type="Gene3D" id="3.90.550.10">
    <property type="entry name" value="Spore Coat Polysaccharide Biosynthesis Protein SpsA, Chain A"/>
    <property type="match status" value="1"/>
</dbReference>
<dbReference type="PANTHER" id="PTHR21485">
    <property type="entry name" value="HAD SUPERFAMILY MEMBERS CMAS AND KDSC"/>
    <property type="match status" value="1"/>
</dbReference>
<accession>A0A4Q2UQB9</accession>
<reference evidence="1 2" key="1">
    <citation type="submission" date="2019-01" db="EMBL/GenBank/DDBJ databases">
        <title>Spirosoma flava sp. nov., a propanil-degrading bacterium isolated from herbicide-contaminated soil.</title>
        <authorList>
            <person name="Zhang L."/>
            <person name="Jiang J.-D."/>
        </authorList>
    </citation>
    <scope>NUCLEOTIDE SEQUENCE [LARGE SCALE GENOMIC DNA]</scope>
    <source>
        <strain evidence="1 2">TY50</strain>
    </source>
</reference>
<name>A0A4Q2UQB9_9BACT</name>
<dbReference type="GO" id="GO:0008781">
    <property type="term" value="F:N-acylneuraminate cytidylyltransferase activity"/>
    <property type="evidence" value="ECO:0007669"/>
    <property type="project" value="TreeGrafter"/>
</dbReference>